<dbReference type="AlphaFoldDB" id="A0A1Y1YD92"/>
<dbReference type="InterPro" id="IPR001810">
    <property type="entry name" value="F-box_dom"/>
</dbReference>
<comment type="caution">
    <text evidence="2">The sequence shown here is derived from an EMBL/GenBank/DDBJ whole genome shotgun (WGS) entry which is preliminary data.</text>
</comment>
<gene>
    <name evidence="2" type="ORF">K493DRAFT_407402</name>
</gene>
<dbReference type="InParanoid" id="A0A1Y1YD92"/>
<evidence type="ECO:0000313" key="3">
    <source>
        <dbReference type="Proteomes" id="UP000193498"/>
    </source>
</evidence>
<dbReference type="EMBL" id="MCFE01000163">
    <property type="protein sequence ID" value="ORX96001.1"/>
    <property type="molecule type" value="Genomic_DNA"/>
</dbReference>
<evidence type="ECO:0000259" key="1">
    <source>
        <dbReference type="PROSITE" id="PS50181"/>
    </source>
</evidence>
<dbReference type="InterPro" id="IPR036047">
    <property type="entry name" value="F-box-like_dom_sf"/>
</dbReference>
<dbReference type="PROSITE" id="PS50181">
    <property type="entry name" value="FBOX"/>
    <property type="match status" value="1"/>
</dbReference>
<protein>
    <recommendedName>
        <fullName evidence="1">F-box domain-containing protein</fullName>
    </recommendedName>
</protein>
<dbReference type="Proteomes" id="UP000193498">
    <property type="component" value="Unassembled WGS sequence"/>
</dbReference>
<sequence length="270" mass="30880">MHSLPTLSQELLDQICQSLSTPDIIHVALTCHRLYLSLSRSNCWQKVNLNIHHFRLTNPSKLHEQQTAIESRINQAFQSGLLADSANQINELSFNNTEVTADCLELVFKKCSQLNQLSLLNCNRLDIITLVSLFQRFLGTNRPPFGNFQTLNLFGHPTEAEFRKRYCGVVSWLLPALRNTLVRLTCNPKFHIDILAKKHSELPVYCRTCGRGRCFDCSPGGIVRKQWCERCRKDEYICADCFPIFGTHFYCTEDVQITQPPTPLSLQSCT</sequence>
<dbReference type="Gene3D" id="3.80.10.10">
    <property type="entry name" value="Ribonuclease Inhibitor"/>
    <property type="match status" value="1"/>
</dbReference>
<dbReference type="CDD" id="cd09917">
    <property type="entry name" value="F-box_SF"/>
    <property type="match status" value="1"/>
</dbReference>
<dbReference type="SUPFAM" id="SSF81383">
    <property type="entry name" value="F-box domain"/>
    <property type="match status" value="1"/>
</dbReference>
<dbReference type="OrthoDB" id="2351612at2759"/>
<proteinExistence type="predicted"/>
<name>A0A1Y1YD92_9FUNG</name>
<reference evidence="2 3" key="1">
    <citation type="submission" date="2016-07" db="EMBL/GenBank/DDBJ databases">
        <title>Pervasive Adenine N6-methylation of Active Genes in Fungi.</title>
        <authorList>
            <consortium name="DOE Joint Genome Institute"/>
            <person name="Mondo S.J."/>
            <person name="Dannebaum R.O."/>
            <person name="Kuo R.C."/>
            <person name="Labutti K."/>
            <person name="Haridas S."/>
            <person name="Kuo A."/>
            <person name="Salamov A."/>
            <person name="Ahrendt S.R."/>
            <person name="Lipzen A."/>
            <person name="Sullivan W."/>
            <person name="Andreopoulos W.B."/>
            <person name="Clum A."/>
            <person name="Lindquist E."/>
            <person name="Daum C."/>
            <person name="Ramamoorthy G.K."/>
            <person name="Gryganskyi A."/>
            <person name="Culley D."/>
            <person name="Magnuson J.K."/>
            <person name="James T.Y."/>
            <person name="O'Malley M.A."/>
            <person name="Stajich J.E."/>
            <person name="Spatafora J.W."/>
            <person name="Visel A."/>
            <person name="Grigoriev I.V."/>
        </authorList>
    </citation>
    <scope>NUCLEOTIDE SEQUENCE [LARGE SCALE GENOMIC DNA]</scope>
    <source>
        <strain evidence="2 3">CBS 931.73</strain>
    </source>
</reference>
<accession>A0A1Y1YD92</accession>
<evidence type="ECO:0000313" key="2">
    <source>
        <dbReference type="EMBL" id="ORX96001.1"/>
    </source>
</evidence>
<keyword evidence="3" id="KW-1185">Reference proteome</keyword>
<organism evidence="2 3">
    <name type="scientific">Basidiobolus meristosporus CBS 931.73</name>
    <dbReference type="NCBI Taxonomy" id="1314790"/>
    <lineage>
        <taxon>Eukaryota</taxon>
        <taxon>Fungi</taxon>
        <taxon>Fungi incertae sedis</taxon>
        <taxon>Zoopagomycota</taxon>
        <taxon>Entomophthoromycotina</taxon>
        <taxon>Basidiobolomycetes</taxon>
        <taxon>Basidiobolales</taxon>
        <taxon>Basidiobolaceae</taxon>
        <taxon>Basidiobolus</taxon>
    </lineage>
</organism>
<feature type="domain" description="F-box" evidence="1">
    <location>
        <begin position="1"/>
        <end position="47"/>
    </location>
</feature>
<dbReference type="InterPro" id="IPR032675">
    <property type="entry name" value="LRR_dom_sf"/>
</dbReference>